<proteinExistence type="predicted"/>
<dbReference type="GO" id="GO:0005157">
    <property type="term" value="F:macrophage colony-stimulating factor receptor binding"/>
    <property type="evidence" value="ECO:0007669"/>
    <property type="project" value="InterPro"/>
</dbReference>
<accession>A0A974D3Z5</accession>
<evidence type="ECO:0000313" key="2">
    <source>
        <dbReference type="Proteomes" id="UP000694892"/>
    </source>
</evidence>
<dbReference type="InterPro" id="IPR038328">
    <property type="entry name" value="IL-34_sf"/>
</dbReference>
<organism evidence="1 2">
    <name type="scientific">Xenopus laevis</name>
    <name type="common">African clawed frog</name>
    <dbReference type="NCBI Taxonomy" id="8355"/>
    <lineage>
        <taxon>Eukaryota</taxon>
        <taxon>Metazoa</taxon>
        <taxon>Chordata</taxon>
        <taxon>Craniata</taxon>
        <taxon>Vertebrata</taxon>
        <taxon>Euteleostomi</taxon>
        <taxon>Amphibia</taxon>
        <taxon>Batrachia</taxon>
        <taxon>Anura</taxon>
        <taxon>Pipoidea</taxon>
        <taxon>Pipidae</taxon>
        <taxon>Xenopodinae</taxon>
        <taxon>Xenopus</taxon>
        <taxon>Xenopus</taxon>
    </lineage>
</organism>
<gene>
    <name evidence="1" type="ORF">XELAEV_18022821mg</name>
</gene>
<dbReference type="GO" id="GO:0045651">
    <property type="term" value="P:positive regulation of macrophage differentiation"/>
    <property type="evidence" value="ECO:0007669"/>
    <property type="project" value="TreeGrafter"/>
</dbReference>
<dbReference type="InterPro" id="IPR020415">
    <property type="entry name" value="IL-34"/>
</dbReference>
<dbReference type="PANTHER" id="PTHR28606">
    <property type="entry name" value="INTERLEUKIN-34"/>
    <property type="match status" value="1"/>
</dbReference>
<evidence type="ECO:0000313" key="1">
    <source>
        <dbReference type="EMBL" id="OCT84667.1"/>
    </source>
</evidence>
<dbReference type="Pfam" id="PF15036">
    <property type="entry name" value="IL34"/>
    <property type="match status" value="1"/>
</dbReference>
<dbReference type="PRINTS" id="PR01938">
    <property type="entry name" value="INTRLEUKIN34"/>
</dbReference>
<sequence length="235" mass="27463">MTVLFLVQQVKETIHKASITGHTQKGIIYAIHFGFPHLICRTNFNRIVVVKVTMQRGILLFLCILALGRTAVIYKRCQVTRALNDKLLYDKRLTYLGDYFPKDYKMIVRYEEVLRCQNITSLINQGITVEELRYLWGIVNEDILIKIKEVLPDRHPSFGYITELLKIFKELLLDTITHQTEIIQDIMERLRKPDDTGPRKSVRPKALLDNCFRVLYALYEEECNLCNPSSRLMAL</sequence>
<dbReference type="Proteomes" id="UP000694892">
    <property type="component" value="Chromosome 4L"/>
</dbReference>
<dbReference type="GO" id="GO:0008284">
    <property type="term" value="P:positive regulation of cell population proliferation"/>
    <property type="evidence" value="ECO:0007669"/>
    <property type="project" value="InterPro"/>
</dbReference>
<dbReference type="OMA" id="MATINMQ"/>
<name>A0A974D3Z5_XENLA</name>
<dbReference type="PANTHER" id="PTHR28606:SF1">
    <property type="entry name" value="INTERLEUKIN-34"/>
    <property type="match status" value="1"/>
</dbReference>
<dbReference type="Gene3D" id="1.20.1250.80">
    <property type="entry name" value="Interleukin-34"/>
    <property type="match status" value="1"/>
</dbReference>
<reference evidence="2" key="1">
    <citation type="journal article" date="2016" name="Nature">
        <title>Genome evolution in the allotetraploid frog Xenopus laevis.</title>
        <authorList>
            <person name="Session A.M."/>
            <person name="Uno Y."/>
            <person name="Kwon T."/>
            <person name="Chapman J.A."/>
            <person name="Toyoda A."/>
            <person name="Takahashi S."/>
            <person name="Fukui A."/>
            <person name="Hikosaka A."/>
            <person name="Suzuki A."/>
            <person name="Kondo M."/>
            <person name="van Heeringen S.J."/>
            <person name="Quigley I."/>
            <person name="Heinz S."/>
            <person name="Ogino H."/>
            <person name="Ochi H."/>
            <person name="Hellsten U."/>
            <person name="Lyons J.B."/>
            <person name="Simakov O."/>
            <person name="Putnam N."/>
            <person name="Stites J."/>
            <person name="Kuroki Y."/>
            <person name="Tanaka T."/>
            <person name="Michiue T."/>
            <person name="Watanabe M."/>
            <person name="Bogdanovic O."/>
            <person name="Lister R."/>
            <person name="Georgiou G."/>
            <person name="Paranjpe S.S."/>
            <person name="van Kruijsbergen I."/>
            <person name="Shu S."/>
            <person name="Carlson J."/>
            <person name="Kinoshita T."/>
            <person name="Ohta Y."/>
            <person name="Mawaribuchi S."/>
            <person name="Jenkins J."/>
            <person name="Grimwood J."/>
            <person name="Schmutz J."/>
            <person name="Mitros T."/>
            <person name="Mozaffari S.V."/>
            <person name="Suzuki Y."/>
            <person name="Haramoto Y."/>
            <person name="Yamamoto T.S."/>
            <person name="Takagi C."/>
            <person name="Heald R."/>
            <person name="Miller K."/>
            <person name="Haudenschild C."/>
            <person name="Kitzman J."/>
            <person name="Nakayama T."/>
            <person name="Izutsu Y."/>
            <person name="Robert J."/>
            <person name="Fortriede J."/>
            <person name="Burns K."/>
            <person name="Lotay V."/>
            <person name="Karimi K."/>
            <person name="Yasuoka Y."/>
            <person name="Dichmann D.S."/>
            <person name="Flajnik M.F."/>
            <person name="Houston D.W."/>
            <person name="Shendure J."/>
            <person name="DuPasquier L."/>
            <person name="Vize P.D."/>
            <person name="Zorn A.M."/>
            <person name="Ito M."/>
            <person name="Marcotte E.M."/>
            <person name="Wallingford J.B."/>
            <person name="Ito Y."/>
            <person name="Asashima M."/>
            <person name="Ueno N."/>
            <person name="Matsuda Y."/>
            <person name="Veenstra G.J."/>
            <person name="Fujiyama A."/>
            <person name="Harland R.M."/>
            <person name="Taira M."/>
            <person name="Rokhsar D.S."/>
        </authorList>
    </citation>
    <scope>NUCLEOTIDE SEQUENCE [LARGE SCALE GENOMIC DNA]</scope>
    <source>
        <strain evidence="2">J</strain>
    </source>
</reference>
<evidence type="ECO:0008006" key="3">
    <source>
        <dbReference type="Google" id="ProtNLM"/>
    </source>
</evidence>
<dbReference type="AlphaFoldDB" id="A0A974D3Z5"/>
<dbReference type="GO" id="GO:0005615">
    <property type="term" value="C:extracellular space"/>
    <property type="evidence" value="ECO:0007669"/>
    <property type="project" value="InterPro"/>
</dbReference>
<dbReference type="GO" id="GO:0045657">
    <property type="term" value="P:positive regulation of monocyte differentiation"/>
    <property type="evidence" value="ECO:0007669"/>
    <property type="project" value="TreeGrafter"/>
</dbReference>
<dbReference type="EMBL" id="CM004472">
    <property type="protein sequence ID" value="OCT84667.1"/>
    <property type="molecule type" value="Genomic_DNA"/>
</dbReference>
<protein>
    <recommendedName>
        <fullName evidence="3">Interleukin 34</fullName>
    </recommendedName>
</protein>